<dbReference type="EMBL" id="JALJOT010000012">
    <property type="protein sequence ID" value="KAK9905108.1"/>
    <property type="molecule type" value="Genomic_DNA"/>
</dbReference>
<dbReference type="InterPro" id="IPR029058">
    <property type="entry name" value="AB_hydrolase_fold"/>
</dbReference>
<dbReference type="Proteomes" id="UP001491310">
    <property type="component" value="Unassembled WGS sequence"/>
</dbReference>
<evidence type="ECO:0000259" key="1">
    <source>
        <dbReference type="Pfam" id="PF00561"/>
    </source>
</evidence>
<comment type="caution">
    <text evidence="2">The sequence shown here is derived from an EMBL/GenBank/DDBJ whole genome shotgun (WGS) entry which is preliminary data.</text>
</comment>
<dbReference type="InterPro" id="IPR000073">
    <property type="entry name" value="AB_hydrolase_1"/>
</dbReference>
<dbReference type="PANTHER" id="PTHR43433">
    <property type="entry name" value="HYDROLASE, ALPHA/BETA FOLD FAMILY PROTEIN"/>
    <property type="match status" value="1"/>
</dbReference>
<name>A0ABR2YH89_9CHLO</name>
<dbReference type="InterPro" id="IPR050471">
    <property type="entry name" value="AB_hydrolase"/>
</dbReference>
<dbReference type="Pfam" id="PF00561">
    <property type="entry name" value="Abhydrolase_1"/>
    <property type="match status" value="1"/>
</dbReference>
<feature type="domain" description="AB hydrolase-1" evidence="1">
    <location>
        <begin position="33"/>
        <end position="134"/>
    </location>
</feature>
<keyword evidence="3" id="KW-1185">Reference proteome</keyword>
<organism evidence="2 3">
    <name type="scientific">Coccomyxa subellipsoidea</name>
    <dbReference type="NCBI Taxonomy" id="248742"/>
    <lineage>
        <taxon>Eukaryota</taxon>
        <taxon>Viridiplantae</taxon>
        <taxon>Chlorophyta</taxon>
        <taxon>core chlorophytes</taxon>
        <taxon>Trebouxiophyceae</taxon>
        <taxon>Trebouxiophyceae incertae sedis</taxon>
        <taxon>Coccomyxaceae</taxon>
        <taxon>Coccomyxa</taxon>
    </lineage>
</organism>
<reference evidence="2 3" key="1">
    <citation type="journal article" date="2024" name="Nat. Commun.">
        <title>Phylogenomics reveals the evolutionary origins of lichenization in chlorophyte algae.</title>
        <authorList>
            <person name="Puginier C."/>
            <person name="Libourel C."/>
            <person name="Otte J."/>
            <person name="Skaloud P."/>
            <person name="Haon M."/>
            <person name="Grisel S."/>
            <person name="Petersen M."/>
            <person name="Berrin J.G."/>
            <person name="Delaux P.M."/>
            <person name="Dal Grande F."/>
            <person name="Keller J."/>
        </authorList>
    </citation>
    <scope>NUCLEOTIDE SEQUENCE [LARGE SCALE GENOMIC DNA]</scope>
    <source>
        <strain evidence="2 3">SAG 216-7</strain>
    </source>
</reference>
<gene>
    <name evidence="2" type="ORF">WJX75_009742</name>
</gene>
<accession>A0ABR2YH89</accession>
<protein>
    <recommendedName>
        <fullName evidence="1">AB hydrolase-1 domain-containing protein</fullName>
    </recommendedName>
</protein>
<sequence length="327" mass="35536">MGTICIPKRDGVEIAAHFLGGTGPLLLFAPANGFHGRCYEPLASCLADHFKCVGVDLEGQGDTPAPADSTKNMLEQMAEDLLAVVDHFGRDECYVFGHSGGGLAAVIAEQQRPGTFKAMYLYEPVVFGPDQVGVDEKVNSFIDHAKIAAAHAAFTPNFLSERALRRRPRFASKQAALQSFASKAPFKAFQSCALAAYIEHGLRELPDGSAELKCTPEVEGRVFLDTWGVAQRTFGRLGQVTCPVVVAAGTETMPGVIMAPELEAPRIAAQIPSGRFEQYKWMGHFGPFDSPAYIADRVIFNLFFSKNSVLWSTLPKAQSERVPRARL</sequence>
<dbReference type="PANTHER" id="PTHR43433:SF5">
    <property type="entry name" value="AB HYDROLASE-1 DOMAIN-CONTAINING PROTEIN"/>
    <property type="match status" value="1"/>
</dbReference>
<proteinExistence type="predicted"/>
<evidence type="ECO:0000313" key="3">
    <source>
        <dbReference type="Proteomes" id="UP001491310"/>
    </source>
</evidence>
<evidence type="ECO:0000313" key="2">
    <source>
        <dbReference type="EMBL" id="KAK9905108.1"/>
    </source>
</evidence>
<dbReference type="SUPFAM" id="SSF53474">
    <property type="entry name" value="alpha/beta-Hydrolases"/>
    <property type="match status" value="1"/>
</dbReference>
<dbReference type="Gene3D" id="3.40.50.1820">
    <property type="entry name" value="alpha/beta hydrolase"/>
    <property type="match status" value="1"/>
</dbReference>